<evidence type="ECO:0000256" key="1">
    <source>
        <dbReference type="ARBA" id="ARBA00093458"/>
    </source>
</evidence>
<protein>
    <recommendedName>
        <fullName evidence="4">Serine/threonine-protein kinase 19</fullName>
    </recommendedName>
</protein>
<dbReference type="Proteomes" id="UP001186944">
    <property type="component" value="Unassembled WGS sequence"/>
</dbReference>
<accession>A0AA88XT76</accession>
<evidence type="ECO:0000313" key="3">
    <source>
        <dbReference type="Proteomes" id="UP001186944"/>
    </source>
</evidence>
<name>A0AA88XT76_PINIB</name>
<organism evidence="2 3">
    <name type="scientific">Pinctada imbricata</name>
    <name type="common">Atlantic pearl-oyster</name>
    <name type="synonym">Pinctada martensii</name>
    <dbReference type="NCBI Taxonomy" id="66713"/>
    <lineage>
        <taxon>Eukaryota</taxon>
        <taxon>Metazoa</taxon>
        <taxon>Spiralia</taxon>
        <taxon>Lophotrochozoa</taxon>
        <taxon>Mollusca</taxon>
        <taxon>Bivalvia</taxon>
        <taxon>Autobranchia</taxon>
        <taxon>Pteriomorphia</taxon>
        <taxon>Pterioida</taxon>
        <taxon>Pterioidea</taxon>
        <taxon>Pteriidae</taxon>
        <taxon>Pinctada</taxon>
    </lineage>
</organism>
<dbReference type="GO" id="GO:0046579">
    <property type="term" value="P:positive regulation of Ras protein signal transduction"/>
    <property type="evidence" value="ECO:0007669"/>
    <property type="project" value="TreeGrafter"/>
</dbReference>
<gene>
    <name evidence="2" type="ORF">FSP39_018065</name>
</gene>
<dbReference type="PANTHER" id="PTHR15243:SF0">
    <property type="entry name" value="SERINE_THREONINE-PROTEIN KINASE 19"/>
    <property type="match status" value="1"/>
</dbReference>
<evidence type="ECO:0008006" key="4">
    <source>
        <dbReference type="Google" id="ProtNLM"/>
    </source>
</evidence>
<keyword evidence="3" id="KW-1185">Reference proteome</keyword>
<dbReference type="EMBL" id="VSWD01000010">
    <property type="protein sequence ID" value="KAK3091223.1"/>
    <property type="molecule type" value="Genomic_DNA"/>
</dbReference>
<dbReference type="InterPro" id="IPR018865">
    <property type="entry name" value="STK19-like"/>
</dbReference>
<dbReference type="Pfam" id="PF10494">
    <property type="entry name" value="Stk19"/>
    <property type="match status" value="1"/>
</dbReference>
<comment type="similarity">
    <text evidence="1">Belongs to the STK19 family.</text>
</comment>
<dbReference type="PANTHER" id="PTHR15243">
    <property type="entry name" value="SERINE/THREONINE-PROTEIN KINASE 19"/>
    <property type="match status" value="1"/>
</dbReference>
<sequence length="268" mass="30634">MSRKRALVNDLYKSKKRICAALNSDAKNSDLITEEAGSSYKADDIPCDTKVALLHLQGLFPVDRFDDRIPAMIIKHQLYSILPNRTLVDKQLNDLKNDGEVKLFKLGVDMDDYCIMFTSDYKAHVQGVMADLGTPKPVIEKFTQSLITKHRDVCISKETLMEEYQFTDQEITHLVKASVLTVKTIGGWWIAVPNAGIFMKSFLRGRKALLRMISKSKYREILRKELEQRKWPKICKLGLMYHLHDVIGADLIQCIETTSGQLLRLKDS</sequence>
<reference evidence="2" key="1">
    <citation type="submission" date="2019-08" db="EMBL/GenBank/DDBJ databases">
        <title>The improved chromosome-level genome for the pearl oyster Pinctada fucata martensii using PacBio sequencing and Hi-C.</title>
        <authorList>
            <person name="Zheng Z."/>
        </authorList>
    </citation>
    <scope>NUCLEOTIDE SEQUENCE</scope>
    <source>
        <strain evidence="2">ZZ-2019</strain>
        <tissue evidence="2">Adductor muscle</tissue>
    </source>
</reference>
<comment type="caution">
    <text evidence="2">The sequence shown here is derived from an EMBL/GenBank/DDBJ whole genome shotgun (WGS) entry which is preliminary data.</text>
</comment>
<dbReference type="AlphaFoldDB" id="A0AA88XT76"/>
<proteinExistence type="inferred from homology"/>
<evidence type="ECO:0000313" key="2">
    <source>
        <dbReference type="EMBL" id="KAK3091223.1"/>
    </source>
</evidence>